<evidence type="ECO:0008006" key="5">
    <source>
        <dbReference type="Google" id="ProtNLM"/>
    </source>
</evidence>
<feature type="transmembrane region" description="Helical" evidence="2">
    <location>
        <begin position="588"/>
        <end position="609"/>
    </location>
</feature>
<reference evidence="3" key="1">
    <citation type="submission" date="2023-08" db="EMBL/GenBank/DDBJ databases">
        <authorList>
            <person name="Audoor S."/>
            <person name="Bilcke G."/>
        </authorList>
    </citation>
    <scope>NUCLEOTIDE SEQUENCE</scope>
</reference>
<evidence type="ECO:0000256" key="1">
    <source>
        <dbReference type="SAM" id="MobiDB-lite"/>
    </source>
</evidence>
<feature type="transmembrane region" description="Helical" evidence="2">
    <location>
        <begin position="360"/>
        <end position="376"/>
    </location>
</feature>
<feature type="transmembrane region" description="Helical" evidence="2">
    <location>
        <begin position="558"/>
        <end position="576"/>
    </location>
</feature>
<dbReference type="AlphaFoldDB" id="A0AAD2FZJ7"/>
<keyword evidence="2" id="KW-0472">Membrane</keyword>
<dbReference type="GO" id="GO:0008233">
    <property type="term" value="F:peptidase activity"/>
    <property type="evidence" value="ECO:0007669"/>
    <property type="project" value="InterPro"/>
</dbReference>
<feature type="region of interest" description="Disordered" evidence="1">
    <location>
        <begin position="1"/>
        <end position="52"/>
    </location>
</feature>
<feature type="region of interest" description="Disordered" evidence="1">
    <location>
        <begin position="738"/>
        <end position="766"/>
    </location>
</feature>
<dbReference type="EMBL" id="CAKOGP040001969">
    <property type="protein sequence ID" value="CAJ1958138.1"/>
    <property type="molecule type" value="Genomic_DNA"/>
</dbReference>
<accession>A0AAD2FZJ7</accession>
<feature type="region of interest" description="Disordered" evidence="1">
    <location>
        <begin position="251"/>
        <end position="278"/>
    </location>
</feature>
<evidence type="ECO:0000313" key="3">
    <source>
        <dbReference type="EMBL" id="CAJ1958138.1"/>
    </source>
</evidence>
<feature type="compositionally biased region" description="Low complexity" evidence="1">
    <location>
        <begin position="23"/>
        <end position="37"/>
    </location>
</feature>
<feature type="transmembrane region" description="Helical" evidence="2">
    <location>
        <begin position="663"/>
        <end position="690"/>
    </location>
</feature>
<name>A0AAD2FZJ7_9STRA</name>
<comment type="caution">
    <text evidence="3">The sequence shown here is derived from an EMBL/GenBank/DDBJ whole genome shotgun (WGS) entry which is preliminary data.</text>
</comment>
<feature type="transmembrane region" description="Helical" evidence="2">
    <location>
        <begin position="844"/>
        <end position="868"/>
    </location>
</feature>
<feature type="region of interest" description="Disordered" evidence="1">
    <location>
        <begin position="975"/>
        <end position="999"/>
    </location>
</feature>
<protein>
    <recommendedName>
        <fullName evidence="5">PrsW family intramembrane metalloprotease</fullName>
    </recommendedName>
</protein>
<feature type="transmembrane region" description="Helical" evidence="2">
    <location>
        <begin position="937"/>
        <end position="957"/>
    </location>
</feature>
<feature type="transmembrane region" description="Helical" evidence="2">
    <location>
        <begin position="621"/>
        <end position="643"/>
    </location>
</feature>
<dbReference type="Pfam" id="PF13367">
    <property type="entry name" value="PrsW-protease"/>
    <property type="match status" value="1"/>
</dbReference>
<organism evidence="3 4">
    <name type="scientific">Cylindrotheca closterium</name>
    <dbReference type="NCBI Taxonomy" id="2856"/>
    <lineage>
        <taxon>Eukaryota</taxon>
        <taxon>Sar</taxon>
        <taxon>Stramenopiles</taxon>
        <taxon>Ochrophyta</taxon>
        <taxon>Bacillariophyta</taxon>
        <taxon>Bacillariophyceae</taxon>
        <taxon>Bacillariophycidae</taxon>
        <taxon>Bacillariales</taxon>
        <taxon>Bacillariaceae</taxon>
        <taxon>Cylindrotheca</taxon>
    </lineage>
</organism>
<keyword evidence="2" id="KW-0812">Transmembrane</keyword>
<gene>
    <name evidence="3" type="ORF">CYCCA115_LOCUS17042</name>
</gene>
<feature type="compositionally biased region" description="Low complexity" evidence="1">
    <location>
        <begin position="251"/>
        <end position="274"/>
    </location>
</feature>
<sequence length="999" mass="113420">MGRRKKKSSEVEDSANYVDMGAGESPLSPGESSPRRSTPSRGDNSDSESMERRRRIFEQEYKSDGEETDADGDTYYTAGVTTILRYRGFSTSIKDFFLDESLVCASIGCFGLFLSNRTEHLLQLRNDRRGVRWGRSSSKNSLPSRIIAYALLLTLALIGITFVVWGFGTGNASPMAQNWYDGYDVFVETDDAWKWENKNKQAQIDDDQYRYWFADDDGNNATDDQYSTNDDGSSSSNSKWYNSWYNKNKNSNYNNDDGGSSSGNYTTDDQYNNDDYNRQLEISPTGNVVQQQQQHPVQGIFKLRDMDESLWKPAIAFLKDEWNRPDSYNGNYHHNDHHERRLYDSMYGGETDERDLASDVRLSLMFAFLIVLGIFGRRRRMRTRYYLVRARAQEDHLYYASAAAGLKKVTFQDSREDQYEGACSHTLCGCYPIDPPAEGEEVVDDEIHVDELGVTGQKKKRRVGDVMSRMFSCLMSLCCGAVCKFWCQCLSICALAQEAREIRLLVPTRYQRLDYFTHQPFVEYAKEINELRRGWLGKDRKRNGVMPHFNALSKLSRYILIFFASAVVIMTVTLVFNPRAKFSWPDMVILAATFGQSFIVLLIVHSIFHYSDLSLDAVIKFFAAGFLVAVPAAFVFEGILVNVSLLLGYLCYALGEKIAGDNFTYFVIGNIKIFWFVGELFSAYLVAALVEEICKYYTFRTVEHPDLVFLTGLQRSSQDERVIEGGIVKYPFGSHQIENTNRKGGTSYDDDDADRDTKYKGNSHRKNTTDDKFDLTKHFGEDGFMEEEEPDVRTFRQKASAVTTGMISVAVGLACAENFVYVFLLGGTAANSGDAESGGILEEWLVLLFRSCFPVHALAAAMQSVNVIRKFIETRTDNDNHRIGIGRIVFPAILMHGTFDAVLLSVNVYIETVWENYLAKYGGKIDPDDPPYDAMTLNIVAFTSIAWVMLVGLIWYWREFRSQRQRLIVLEEKEKANSDSLPAYTSPSDAKPAGDIELV</sequence>
<feature type="compositionally biased region" description="Polar residues" evidence="1">
    <location>
        <begin position="978"/>
        <end position="988"/>
    </location>
</feature>
<dbReference type="InterPro" id="IPR026898">
    <property type="entry name" value="PrsW"/>
</dbReference>
<proteinExistence type="predicted"/>
<evidence type="ECO:0000256" key="2">
    <source>
        <dbReference type="SAM" id="Phobius"/>
    </source>
</evidence>
<feature type="transmembrane region" description="Helical" evidence="2">
    <location>
        <begin position="801"/>
        <end position="824"/>
    </location>
</feature>
<feature type="transmembrane region" description="Helical" evidence="2">
    <location>
        <begin position="888"/>
        <end position="910"/>
    </location>
</feature>
<keyword evidence="2" id="KW-1133">Transmembrane helix</keyword>
<dbReference type="Proteomes" id="UP001295423">
    <property type="component" value="Unassembled WGS sequence"/>
</dbReference>
<feature type="transmembrane region" description="Helical" evidence="2">
    <location>
        <begin position="146"/>
        <end position="168"/>
    </location>
</feature>
<evidence type="ECO:0000313" key="4">
    <source>
        <dbReference type="Proteomes" id="UP001295423"/>
    </source>
</evidence>
<keyword evidence="4" id="KW-1185">Reference proteome</keyword>